<sequence>MHKLCGICETTVSKYCCPRCEIFYCSLDCYKSERHLECSESFYRDCVNEELSSCNVGDDAKRKMLDILKKVQNEDVDGVPTDRLEDIDEDDEYVDSDDDTGIDLHERVKDLNLEDADAIWDVLTEDERNEFEALMQGEVGSILSQWIPWWTFNKETKLVEEVQQTNDIEEHLKKCPCLKIVPKFSSITNVKPATAIKFNISNVLASYAFIMRYFNGEVEPVEAVTHLLDICTNLSTNTNFNDLPTAVESVAQRCLQSELIETDESCTL</sequence>
<proteinExistence type="predicted"/>
<reference evidence="3" key="1">
    <citation type="submission" date="2022-03" db="EMBL/GenBank/DDBJ databases">
        <authorList>
            <person name="Martin H S."/>
        </authorList>
    </citation>
    <scope>NUCLEOTIDE SEQUENCE</scope>
</reference>
<dbReference type="SUPFAM" id="SSF144232">
    <property type="entry name" value="HIT/MYND zinc finger-like"/>
    <property type="match status" value="1"/>
</dbReference>
<accession>A0ABN8IB11</accession>
<evidence type="ECO:0000259" key="2">
    <source>
        <dbReference type="PROSITE" id="PS51083"/>
    </source>
</evidence>
<keyword evidence="4" id="KW-1185">Reference proteome</keyword>
<protein>
    <recommendedName>
        <fullName evidence="2">HIT-type domain-containing protein</fullName>
    </recommendedName>
</protein>
<dbReference type="PANTHER" id="PTHR15555:SF0">
    <property type="entry name" value="ZINC FINGER HIT DOMAIN-CONTAINING PROTEIN 2"/>
    <property type="match status" value="1"/>
</dbReference>
<dbReference type="Gene3D" id="3.30.60.190">
    <property type="match status" value="1"/>
</dbReference>
<dbReference type="PANTHER" id="PTHR15555">
    <property type="entry name" value="ZINC FINGER HIT DOMAIN CONTAINING PROTEIN 2 PROTEIN FON -RELATED"/>
    <property type="match status" value="1"/>
</dbReference>
<dbReference type="CDD" id="cd23024">
    <property type="entry name" value="zf-HIT_ZNHIT2-3"/>
    <property type="match status" value="1"/>
</dbReference>
<evidence type="ECO:0000313" key="4">
    <source>
        <dbReference type="Proteomes" id="UP000837857"/>
    </source>
</evidence>
<evidence type="ECO:0000256" key="1">
    <source>
        <dbReference type="PROSITE-ProRule" id="PRU00453"/>
    </source>
</evidence>
<gene>
    <name evidence="3" type="ORF">IPOD504_LOCUS8227</name>
</gene>
<dbReference type="EMBL" id="OW152832">
    <property type="protein sequence ID" value="CAH2052449.1"/>
    <property type="molecule type" value="Genomic_DNA"/>
</dbReference>
<dbReference type="Pfam" id="PF04438">
    <property type="entry name" value="zf-HIT"/>
    <property type="match status" value="1"/>
</dbReference>
<keyword evidence="1" id="KW-0862">Zinc</keyword>
<dbReference type="InterPro" id="IPR039646">
    <property type="entry name" value="ZNHIT2"/>
</dbReference>
<feature type="non-terminal residue" evidence="3">
    <location>
        <position position="1"/>
    </location>
</feature>
<dbReference type="Proteomes" id="UP000837857">
    <property type="component" value="Chromosome 20"/>
</dbReference>
<feature type="domain" description="HIT-type" evidence="2">
    <location>
        <begin position="5"/>
        <end position="38"/>
    </location>
</feature>
<keyword evidence="1" id="KW-0863">Zinc-finger</keyword>
<keyword evidence="1" id="KW-0479">Metal-binding</keyword>
<dbReference type="PROSITE" id="PS51083">
    <property type="entry name" value="ZF_HIT"/>
    <property type="match status" value="1"/>
</dbReference>
<organism evidence="3 4">
    <name type="scientific">Iphiclides podalirius</name>
    <name type="common">scarce swallowtail</name>
    <dbReference type="NCBI Taxonomy" id="110791"/>
    <lineage>
        <taxon>Eukaryota</taxon>
        <taxon>Metazoa</taxon>
        <taxon>Ecdysozoa</taxon>
        <taxon>Arthropoda</taxon>
        <taxon>Hexapoda</taxon>
        <taxon>Insecta</taxon>
        <taxon>Pterygota</taxon>
        <taxon>Neoptera</taxon>
        <taxon>Endopterygota</taxon>
        <taxon>Lepidoptera</taxon>
        <taxon>Glossata</taxon>
        <taxon>Ditrysia</taxon>
        <taxon>Papilionoidea</taxon>
        <taxon>Papilionidae</taxon>
        <taxon>Papilioninae</taxon>
        <taxon>Iphiclides</taxon>
    </lineage>
</organism>
<name>A0ABN8IB11_9NEOP</name>
<evidence type="ECO:0000313" key="3">
    <source>
        <dbReference type="EMBL" id="CAH2052449.1"/>
    </source>
</evidence>
<dbReference type="InterPro" id="IPR007529">
    <property type="entry name" value="Znf_HIT"/>
</dbReference>